<organism evidence="2 3">
    <name type="scientific">Gigaspora margarita</name>
    <dbReference type="NCBI Taxonomy" id="4874"/>
    <lineage>
        <taxon>Eukaryota</taxon>
        <taxon>Fungi</taxon>
        <taxon>Fungi incertae sedis</taxon>
        <taxon>Mucoromycota</taxon>
        <taxon>Glomeromycotina</taxon>
        <taxon>Glomeromycetes</taxon>
        <taxon>Diversisporales</taxon>
        <taxon>Gigasporaceae</taxon>
        <taxon>Gigaspora</taxon>
    </lineage>
</organism>
<dbReference type="InterPro" id="IPR013784">
    <property type="entry name" value="Carb-bd-like_fold"/>
</dbReference>
<comment type="caution">
    <text evidence="2">The sequence shown here is derived from an EMBL/GenBank/DDBJ whole genome shotgun (WGS) entry which is preliminary data.</text>
</comment>
<sequence length="154" mass="17774">INAILSHIIGTEDEAKNIECIQVTFHVHLPPQIEKFGEPVVVGSCRELGRWIMVTILLTQPSKREHPTYWRSHPIEISLGEGEIKYKYGSFNRSKGRVEYEGEGGKHTRTLDTRTNDQYDIWQNNKSLYIVDISDFAFVKCIYNAVNTTNFKDK</sequence>
<dbReference type="InterPro" id="IPR013783">
    <property type="entry name" value="Ig-like_fold"/>
</dbReference>
<evidence type="ECO:0000313" key="2">
    <source>
        <dbReference type="EMBL" id="CAG8840717.1"/>
    </source>
</evidence>
<keyword evidence="3" id="KW-1185">Reference proteome</keyword>
<evidence type="ECO:0000259" key="1">
    <source>
        <dbReference type="Pfam" id="PF00686"/>
    </source>
</evidence>
<evidence type="ECO:0000313" key="3">
    <source>
        <dbReference type="Proteomes" id="UP000789901"/>
    </source>
</evidence>
<gene>
    <name evidence="2" type="ORF">GMARGA_LOCUS35041</name>
</gene>
<feature type="non-terminal residue" evidence="2">
    <location>
        <position position="154"/>
    </location>
</feature>
<dbReference type="EMBL" id="CAJVQB010063497">
    <property type="protein sequence ID" value="CAG8840717.1"/>
    <property type="molecule type" value="Genomic_DNA"/>
</dbReference>
<dbReference type="Proteomes" id="UP000789901">
    <property type="component" value="Unassembled WGS sequence"/>
</dbReference>
<feature type="non-terminal residue" evidence="2">
    <location>
        <position position="1"/>
    </location>
</feature>
<dbReference type="InterPro" id="IPR002044">
    <property type="entry name" value="CBM20"/>
</dbReference>
<reference evidence="2 3" key="1">
    <citation type="submission" date="2021-06" db="EMBL/GenBank/DDBJ databases">
        <authorList>
            <person name="Kallberg Y."/>
            <person name="Tangrot J."/>
            <person name="Rosling A."/>
        </authorList>
    </citation>
    <scope>NUCLEOTIDE SEQUENCE [LARGE SCALE GENOMIC DNA]</scope>
    <source>
        <strain evidence="2 3">120-4 pot B 10/14</strain>
    </source>
</reference>
<name>A0ABN7WUG2_GIGMA</name>
<feature type="domain" description="CBM20" evidence="1">
    <location>
        <begin position="21"/>
        <end position="114"/>
    </location>
</feature>
<accession>A0ABN7WUG2</accession>
<dbReference type="Gene3D" id="2.60.40.10">
    <property type="entry name" value="Immunoglobulins"/>
    <property type="match status" value="1"/>
</dbReference>
<protein>
    <submittedName>
        <fullName evidence="2">32850_t:CDS:1</fullName>
    </submittedName>
</protein>
<dbReference type="SUPFAM" id="SSF49452">
    <property type="entry name" value="Starch-binding domain-like"/>
    <property type="match status" value="1"/>
</dbReference>
<proteinExistence type="predicted"/>
<dbReference type="Pfam" id="PF00686">
    <property type="entry name" value="CBM_20"/>
    <property type="match status" value="1"/>
</dbReference>